<comment type="cofactor">
    <cofactor evidence="5">
        <name>heme</name>
        <dbReference type="ChEBI" id="CHEBI:30413"/>
    </cofactor>
</comment>
<dbReference type="InterPro" id="IPR050364">
    <property type="entry name" value="Cytochrome_P450_fung"/>
</dbReference>
<feature type="chain" id="PRO_5015729255" evidence="7">
    <location>
        <begin position="23"/>
        <end position="540"/>
    </location>
</feature>
<dbReference type="PROSITE" id="PS00086">
    <property type="entry name" value="CYTOCHROME_P450"/>
    <property type="match status" value="1"/>
</dbReference>
<dbReference type="CDD" id="cd11065">
    <property type="entry name" value="CYP64-like"/>
    <property type="match status" value="1"/>
</dbReference>
<evidence type="ECO:0000313" key="8">
    <source>
        <dbReference type="EMBL" id="PSN64791.1"/>
    </source>
</evidence>
<evidence type="ECO:0000256" key="4">
    <source>
        <dbReference type="ARBA" id="ARBA00023004"/>
    </source>
</evidence>
<protein>
    <submittedName>
        <fullName evidence="8">O-methylsterigmatocystin oxidoreductase</fullName>
    </submittedName>
</protein>
<evidence type="ECO:0000256" key="6">
    <source>
        <dbReference type="RuleBase" id="RU000461"/>
    </source>
</evidence>
<dbReference type="Proteomes" id="UP000240883">
    <property type="component" value="Unassembled WGS sequence"/>
</dbReference>
<comment type="similarity">
    <text evidence="1 6">Belongs to the cytochrome P450 family.</text>
</comment>
<evidence type="ECO:0000256" key="1">
    <source>
        <dbReference type="ARBA" id="ARBA00010617"/>
    </source>
</evidence>
<dbReference type="PRINTS" id="PR00463">
    <property type="entry name" value="EP450I"/>
</dbReference>
<proteinExistence type="inferred from homology"/>
<dbReference type="EMBL" id="KZ678138">
    <property type="protein sequence ID" value="PSN64791.1"/>
    <property type="molecule type" value="Genomic_DNA"/>
</dbReference>
<dbReference type="GO" id="GO:0005506">
    <property type="term" value="F:iron ion binding"/>
    <property type="evidence" value="ECO:0007669"/>
    <property type="project" value="InterPro"/>
</dbReference>
<dbReference type="InterPro" id="IPR036396">
    <property type="entry name" value="Cyt_P450_sf"/>
</dbReference>
<feature type="binding site" description="axial binding residue" evidence="5">
    <location>
        <position position="445"/>
    </location>
    <ligand>
        <name>heme</name>
        <dbReference type="ChEBI" id="CHEBI:30413"/>
    </ligand>
    <ligandPart>
        <name>Fe</name>
        <dbReference type="ChEBI" id="CHEBI:18248"/>
    </ligandPart>
</feature>
<dbReference type="STRING" id="1448308.A0A2T2NH72"/>
<keyword evidence="2 5" id="KW-0479">Metal-binding</keyword>
<gene>
    <name evidence="8" type="ORF">BS50DRAFT_498775</name>
</gene>
<dbReference type="PRINTS" id="PR00385">
    <property type="entry name" value="P450"/>
</dbReference>
<organism evidence="8 9">
    <name type="scientific">Corynespora cassiicola Philippines</name>
    <dbReference type="NCBI Taxonomy" id="1448308"/>
    <lineage>
        <taxon>Eukaryota</taxon>
        <taxon>Fungi</taxon>
        <taxon>Dikarya</taxon>
        <taxon>Ascomycota</taxon>
        <taxon>Pezizomycotina</taxon>
        <taxon>Dothideomycetes</taxon>
        <taxon>Pleosporomycetidae</taxon>
        <taxon>Pleosporales</taxon>
        <taxon>Corynesporascaceae</taxon>
        <taxon>Corynespora</taxon>
    </lineage>
</organism>
<dbReference type="Gene3D" id="1.10.630.10">
    <property type="entry name" value="Cytochrome P450"/>
    <property type="match status" value="1"/>
</dbReference>
<keyword evidence="5 6" id="KW-0349">Heme</keyword>
<evidence type="ECO:0000313" key="9">
    <source>
        <dbReference type="Proteomes" id="UP000240883"/>
    </source>
</evidence>
<dbReference type="GO" id="GO:0004497">
    <property type="term" value="F:monooxygenase activity"/>
    <property type="evidence" value="ECO:0007669"/>
    <property type="project" value="UniProtKB-KW"/>
</dbReference>
<reference evidence="8 9" key="1">
    <citation type="journal article" date="2018" name="Front. Microbiol.">
        <title>Genome-Wide Analysis of Corynespora cassiicola Leaf Fall Disease Putative Effectors.</title>
        <authorList>
            <person name="Lopez D."/>
            <person name="Ribeiro S."/>
            <person name="Label P."/>
            <person name="Fumanal B."/>
            <person name="Venisse J.S."/>
            <person name="Kohler A."/>
            <person name="de Oliveira R.R."/>
            <person name="Labutti K."/>
            <person name="Lipzen A."/>
            <person name="Lail K."/>
            <person name="Bauer D."/>
            <person name="Ohm R.A."/>
            <person name="Barry K.W."/>
            <person name="Spatafora J."/>
            <person name="Grigoriev I.V."/>
            <person name="Martin F.M."/>
            <person name="Pujade-Renaud V."/>
        </authorList>
    </citation>
    <scope>NUCLEOTIDE SEQUENCE [LARGE SCALE GENOMIC DNA]</scope>
    <source>
        <strain evidence="8 9">Philippines</strain>
    </source>
</reference>
<keyword evidence="9" id="KW-1185">Reference proteome</keyword>
<name>A0A2T2NH72_CORCC</name>
<dbReference type="Pfam" id="PF00067">
    <property type="entry name" value="p450"/>
    <property type="match status" value="1"/>
</dbReference>
<dbReference type="GO" id="GO:0020037">
    <property type="term" value="F:heme binding"/>
    <property type="evidence" value="ECO:0007669"/>
    <property type="project" value="InterPro"/>
</dbReference>
<keyword evidence="7" id="KW-0732">Signal</keyword>
<dbReference type="PANTHER" id="PTHR46300:SF11">
    <property type="entry name" value="OXIDOREDUCTASE, PUTATIVE-RELATED"/>
    <property type="match status" value="1"/>
</dbReference>
<keyword evidence="4 5" id="KW-0408">Iron</keyword>
<evidence type="ECO:0000256" key="2">
    <source>
        <dbReference type="ARBA" id="ARBA00022723"/>
    </source>
</evidence>
<dbReference type="AlphaFoldDB" id="A0A2T2NH72"/>
<keyword evidence="6" id="KW-0503">Monooxygenase</keyword>
<dbReference type="InterPro" id="IPR017972">
    <property type="entry name" value="Cyt_P450_CS"/>
</dbReference>
<evidence type="ECO:0000256" key="3">
    <source>
        <dbReference type="ARBA" id="ARBA00023002"/>
    </source>
</evidence>
<dbReference type="InterPro" id="IPR002401">
    <property type="entry name" value="Cyt_P450_E_grp-I"/>
</dbReference>
<dbReference type="GO" id="GO:0016705">
    <property type="term" value="F:oxidoreductase activity, acting on paired donors, with incorporation or reduction of molecular oxygen"/>
    <property type="evidence" value="ECO:0007669"/>
    <property type="project" value="InterPro"/>
</dbReference>
<feature type="signal peptide" evidence="7">
    <location>
        <begin position="1"/>
        <end position="22"/>
    </location>
</feature>
<keyword evidence="3 6" id="KW-0560">Oxidoreductase</keyword>
<accession>A0A2T2NH72</accession>
<dbReference type="OrthoDB" id="1103324at2759"/>
<sequence>MHFNALLLFAAALLCGVSFVNNHFSRRAKALRKIPGPSGLPLIGNVHQISSLPFREIKRWSRKYGEIFRVKVGLQDWIFLNSPEAIKDILDRQSATTSGRPPMPVASDIVSGGKRFLLMSYTPEWRKLRAMVHKLLTPKASDLFKPSQEFETKQLLWDLLTDNVDQESFYNHVRRYTTSVVMTSTYGRRIPFWDCEDVREIYGLMKDFSDSMAPGAYLAEAVHVLAKLPVWMQWWRPSALKHYERQKNIWMKYWNNLMLQISLNQAPSCFVKQFAETDLQKQGIDEVQAAFVAGTMIEAGSETTSANLNGLIKCLAATPLVQDIAHEELSRVIGGDRLPNYSDEESLPYIRAIVKEILRLRPVSSLGSPHYTTADVMYKDTLIPKDTVVWLNQWGAHYSTERWHNPEAFDPSRYLGYPLKAGAYAGIADPNERDHFGFGAGRRICPGMHLAENSLFITVASILWLFEIKPPVNEAGVEEPVTISDEDLEPGGNVIPKTFRVRFIPRSERRVQVLREAWATAQKEGFKLGGIEVNLEGVVV</sequence>
<dbReference type="InterPro" id="IPR001128">
    <property type="entry name" value="Cyt_P450"/>
</dbReference>
<evidence type="ECO:0000256" key="5">
    <source>
        <dbReference type="PIRSR" id="PIRSR602401-1"/>
    </source>
</evidence>
<dbReference type="PANTHER" id="PTHR46300">
    <property type="entry name" value="P450, PUTATIVE (EUROFUNG)-RELATED-RELATED"/>
    <property type="match status" value="1"/>
</dbReference>
<evidence type="ECO:0000256" key="7">
    <source>
        <dbReference type="SAM" id="SignalP"/>
    </source>
</evidence>
<dbReference type="SUPFAM" id="SSF48264">
    <property type="entry name" value="Cytochrome P450"/>
    <property type="match status" value="1"/>
</dbReference>